<dbReference type="GO" id="GO:0016020">
    <property type="term" value="C:membrane"/>
    <property type="evidence" value="ECO:0007669"/>
    <property type="project" value="InterPro"/>
</dbReference>
<reference evidence="3 4" key="1">
    <citation type="submission" date="2019-03" db="EMBL/GenBank/DDBJ databases">
        <title>Genomic Encyclopedia of Type Strains, Phase IV (KMG-IV): sequencing the most valuable type-strain genomes for metagenomic binning, comparative biology and taxonomic classification.</title>
        <authorList>
            <person name="Goeker M."/>
        </authorList>
    </citation>
    <scope>NUCLEOTIDE SEQUENCE [LARGE SCALE GENOMIC DNA]</scope>
    <source>
        <strain evidence="3 4">DSM 102969</strain>
    </source>
</reference>
<dbReference type="OrthoDB" id="2514702at2"/>
<feature type="transmembrane region" description="Helical" evidence="1">
    <location>
        <begin position="16"/>
        <end position="39"/>
    </location>
</feature>
<dbReference type="AlphaFoldDB" id="A0A4R6RC97"/>
<feature type="transmembrane region" description="Helical" evidence="1">
    <location>
        <begin position="51"/>
        <end position="69"/>
    </location>
</feature>
<organism evidence="3 4">
    <name type="scientific">Oharaeibacter diazotrophicus</name>
    <dbReference type="NCBI Taxonomy" id="1920512"/>
    <lineage>
        <taxon>Bacteria</taxon>
        <taxon>Pseudomonadati</taxon>
        <taxon>Pseudomonadota</taxon>
        <taxon>Alphaproteobacteria</taxon>
        <taxon>Hyphomicrobiales</taxon>
        <taxon>Pleomorphomonadaceae</taxon>
        <taxon>Oharaeibacter</taxon>
    </lineage>
</organism>
<evidence type="ECO:0000259" key="2">
    <source>
        <dbReference type="Pfam" id="PF06580"/>
    </source>
</evidence>
<feature type="domain" description="Signal transduction histidine kinase internal region" evidence="2">
    <location>
        <begin position="162"/>
        <end position="242"/>
    </location>
</feature>
<keyword evidence="3" id="KW-0418">Kinase</keyword>
<comment type="caution">
    <text evidence="3">The sequence shown here is derived from an EMBL/GenBank/DDBJ whole genome shotgun (WGS) entry which is preliminary data.</text>
</comment>
<dbReference type="SUPFAM" id="SSF55874">
    <property type="entry name" value="ATPase domain of HSP90 chaperone/DNA topoisomerase II/histidine kinase"/>
    <property type="match status" value="1"/>
</dbReference>
<dbReference type="InterPro" id="IPR050640">
    <property type="entry name" value="Bact_2-comp_sensor_kinase"/>
</dbReference>
<dbReference type="GO" id="GO:0000155">
    <property type="term" value="F:phosphorelay sensor kinase activity"/>
    <property type="evidence" value="ECO:0007669"/>
    <property type="project" value="InterPro"/>
</dbReference>
<keyword evidence="1" id="KW-1133">Transmembrane helix</keyword>
<keyword evidence="1" id="KW-0472">Membrane</keyword>
<dbReference type="RefSeq" id="WP_126538122.1">
    <property type="nucleotide sequence ID" value="NZ_BSPM01000009.1"/>
</dbReference>
<keyword evidence="4" id="KW-1185">Reference proteome</keyword>
<dbReference type="EMBL" id="SNXY01000009">
    <property type="protein sequence ID" value="TDP83296.1"/>
    <property type="molecule type" value="Genomic_DNA"/>
</dbReference>
<protein>
    <submittedName>
        <fullName evidence="3">Histidine kinase</fullName>
    </submittedName>
</protein>
<dbReference type="PANTHER" id="PTHR34220">
    <property type="entry name" value="SENSOR HISTIDINE KINASE YPDA"/>
    <property type="match status" value="1"/>
</dbReference>
<gene>
    <name evidence="3" type="ORF">EDD54_3255</name>
</gene>
<keyword evidence="3" id="KW-0808">Transferase</keyword>
<evidence type="ECO:0000313" key="4">
    <source>
        <dbReference type="Proteomes" id="UP000294547"/>
    </source>
</evidence>
<feature type="transmembrane region" description="Helical" evidence="1">
    <location>
        <begin position="81"/>
        <end position="105"/>
    </location>
</feature>
<proteinExistence type="predicted"/>
<dbReference type="PANTHER" id="PTHR34220:SF7">
    <property type="entry name" value="SENSOR HISTIDINE KINASE YPDA"/>
    <property type="match status" value="1"/>
</dbReference>
<sequence>MEIDGPGDSSREFRRAALGLGLVYWAGVFVSSSFLWGLAGTDPITSAPGKLAYMALCSGVTTVIALVLMRVTTLSFPAKAALCFVLAHLAGPVGVAINFGIYVVCVWPQPVVFDLHAAALDMVDTTAGFFGWACLFMALLYSFEVRDRERRLAAVREEALAAQMRALRYQVNPHFLFNTLNSIAGLVEEGAAERAGRMVMSLSTFLRTTLAVDPFDDVPLADEIALQAGYLAIERERFSDRLRLGVDAPPDLMDALVPSLILQPLVENAVKHGVGATAGSVEIALAARRSAGRLQLIVENDMPAAPCDAPPGIGLGLRNVADRLAARFPGDAAFSAGPVAPGRWRAVVDLPWRAA</sequence>
<dbReference type="InterPro" id="IPR010559">
    <property type="entry name" value="Sig_transdc_His_kin_internal"/>
</dbReference>
<dbReference type="Pfam" id="PF06580">
    <property type="entry name" value="His_kinase"/>
    <property type="match status" value="1"/>
</dbReference>
<name>A0A4R6RC97_9HYPH</name>
<evidence type="ECO:0000256" key="1">
    <source>
        <dbReference type="SAM" id="Phobius"/>
    </source>
</evidence>
<keyword evidence="1" id="KW-0812">Transmembrane</keyword>
<dbReference type="InterPro" id="IPR036890">
    <property type="entry name" value="HATPase_C_sf"/>
</dbReference>
<accession>A0A4R6RC97</accession>
<evidence type="ECO:0000313" key="3">
    <source>
        <dbReference type="EMBL" id="TDP83296.1"/>
    </source>
</evidence>
<dbReference type="Gene3D" id="3.30.565.10">
    <property type="entry name" value="Histidine kinase-like ATPase, C-terminal domain"/>
    <property type="match status" value="1"/>
</dbReference>
<dbReference type="Proteomes" id="UP000294547">
    <property type="component" value="Unassembled WGS sequence"/>
</dbReference>
<feature type="transmembrane region" description="Helical" evidence="1">
    <location>
        <begin position="125"/>
        <end position="143"/>
    </location>
</feature>